<name>L1JAH7_GUITC</name>
<dbReference type="EnsemblProtists" id="EKX45100">
    <property type="protein sequence ID" value="EKX45100"/>
    <property type="gene ID" value="GUITHDRAFT_139364"/>
</dbReference>
<reference evidence="4" key="2">
    <citation type="submission" date="2012-11" db="EMBL/GenBank/DDBJ databases">
        <authorList>
            <person name="Kuo A."/>
            <person name="Curtis B.A."/>
            <person name="Tanifuji G."/>
            <person name="Burki F."/>
            <person name="Gruber A."/>
            <person name="Irimia M."/>
            <person name="Maruyama S."/>
            <person name="Arias M.C."/>
            <person name="Ball S.G."/>
            <person name="Gile G.H."/>
            <person name="Hirakawa Y."/>
            <person name="Hopkins J.F."/>
            <person name="Rensing S.A."/>
            <person name="Schmutz J."/>
            <person name="Symeonidi A."/>
            <person name="Elias M."/>
            <person name="Eveleigh R.J."/>
            <person name="Herman E.K."/>
            <person name="Klute M.J."/>
            <person name="Nakayama T."/>
            <person name="Obornik M."/>
            <person name="Reyes-Prieto A."/>
            <person name="Armbrust E.V."/>
            <person name="Aves S.J."/>
            <person name="Beiko R.G."/>
            <person name="Coutinho P."/>
            <person name="Dacks J.B."/>
            <person name="Durnford D.G."/>
            <person name="Fast N.M."/>
            <person name="Green B.R."/>
            <person name="Grisdale C."/>
            <person name="Hempe F."/>
            <person name="Henrissat B."/>
            <person name="Hoppner M.P."/>
            <person name="Ishida K.-I."/>
            <person name="Kim E."/>
            <person name="Koreny L."/>
            <person name="Kroth P.G."/>
            <person name="Liu Y."/>
            <person name="Malik S.-B."/>
            <person name="Maier U.G."/>
            <person name="McRose D."/>
            <person name="Mock T."/>
            <person name="Neilson J.A."/>
            <person name="Onodera N.T."/>
            <person name="Poole A.M."/>
            <person name="Pritham E.J."/>
            <person name="Richards T.A."/>
            <person name="Rocap G."/>
            <person name="Roy S.W."/>
            <person name="Sarai C."/>
            <person name="Schaack S."/>
            <person name="Shirato S."/>
            <person name="Slamovits C.H."/>
            <person name="Spencer D.F."/>
            <person name="Suzuki S."/>
            <person name="Worden A.Z."/>
            <person name="Zauner S."/>
            <person name="Barry K."/>
            <person name="Bell C."/>
            <person name="Bharti A.K."/>
            <person name="Crow J.A."/>
            <person name="Grimwood J."/>
            <person name="Kramer R."/>
            <person name="Lindquist E."/>
            <person name="Lucas S."/>
            <person name="Salamov A."/>
            <person name="McFadden G.I."/>
            <person name="Lane C.E."/>
            <person name="Keeling P.J."/>
            <person name="Gray M.W."/>
            <person name="Grigoriev I.V."/>
            <person name="Archibald J.M."/>
        </authorList>
    </citation>
    <scope>NUCLEOTIDE SEQUENCE</scope>
    <source>
        <strain evidence="4">CCMP2712</strain>
    </source>
</reference>
<organism evidence="2">
    <name type="scientific">Guillardia theta (strain CCMP2712)</name>
    <name type="common">Cryptophyte</name>
    <dbReference type="NCBI Taxonomy" id="905079"/>
    <lineage>
        <taxon>Eukaryota</taxon>
        <taxon>Cryptophyceae</taxon>
        <taxon>Pyrenomonadales</taxon>
        <taxon>Geminigeraceae</taxon>
        <taxon>Guillardia</taxon>
    </lineage>
</organism>
<dbReference type="Pfam" id="PF05050">
    <property type="entry name" value="Methyltransf_21"/>
    <property type="match status" value="1"/>
</dbReference>
<evidence type="ECO:0000313" key="3">
    <source>
        <dbReference type="EnsemblProtists" id="EKX45100"/>
    </source>
</evidence>
<reference evidence="2 4" key="1">
    <citation type="journal article" date="2012" name="Nature">
        <title>Algal genomes reveal evolutionary mosaicism and the fate of nucleomorphs.</title>
        <authorList>
            <consortium name="DOE Joint Genome Institute"/>
            <person name="Curtis B.A."/>
            <person name="Tanifuji G."/>
            <person name="Burki F."/>
            <person name="Gruber A."/>
            <person name="Irimia M."/>
            <person name="Maruyama S."/>
            <person name="Arias M.C."/>
            <person name="Ball S.G."/>
            <person name="Gile G.H."/>
            <person name="Hirakawa Y."/>
            <person name="Hopkins J.F."/>
            <person name="Kuo A."/>
            <person name="Rensing S.A."/>
            <person name="Schmutz J."/>
            <person name="Symeonidi A."/>
            <person name="Elias M."/>
            <person name="Eveleigh R.J."/>
            <person name="Herman E.K."/>
            <person name="Klute M.J."/>
            <person name="Nakayama T."/>
            <person name="Obornik M."/>
            <person name="Reyes-Prieto A."/>
            <person name="Armbrust E.V."/>
            <person name="Aves S.J."/>
            <person name="Beiko R.G."/>
            <person name="Coutinho P."/>
            <person name="Dacks J.B."/>
            <person name="Durnford D.G."/>
            <person name="Fast N.M."/>
            <person name="Green B.R."/>
            <person name="Grisdale C.J."/>
            <person name="Hempel F."/>
            <person name="Henrissat B."/>
            <person name="Hoppner M.P."/>
            <person name="Ishida K."/>
            <person name="Kim E."/>
            <person name="Koreny L."/>
            <person name="Kroth P.G."/>
            <person name="Liu Y."/>
            <person name="Malik S.B."/>
            <person name="Maier U.G."/>
            <person name="McRose D."/>
            <person name="Mock T."/>
            <person name="Neilson J.A."/>
            <person name="Onodera N.T."/>
            <person name="Poole A.M."/>
            <person name="Pritham E.J."/>
            <person name="Richards T.A."/>
            <person name="Rocap G."/>
            <person name="Roy S.W."/>
            <person name="Sarai C."/>
            <person name="Schaack S."/>
            <person name="Shirato S."/>
            <person name="Slamovits C.H."/>
            <person name="Spencer D.F."/>
            <person name="Suzuki S."/>
            <person name="Worden A.Z."/>
            <person name="Zauner S."/>
            <person name="Barry K."/>
            <person name="Bell C."/>
            <person name="Bharti A.K."/>
            <person name="Crow J.A."/>
            <person name="Grimwood J."/>
            <person name="Kramer R."/>
            <person name="Lindquist E."/>
            <person name="Lucas S."/>
            <person name="Salamov A."/>
            <person name="McFadden G.I."/>
            <person name="Lane C.E."/>
            <person name="Keeling P.J."/>
            <person name="Gray M.W."/>
            <person name="Grigoriev I.V."/>
            <person name="Archibald J.M."/>
        </authorList>
    </citation>
    <scope>NUCLEOTIDE SEQUENCE</scope>
    <source>
        <strain evidence="2 4">CCMP2712</strain>
    </source>
</reference>
<dbReference type="GeneID" id="17301701"/>
<dbReference type="HOGENOM" id="CLU_380563_0_0_1"/>
<proteinExistence type="predicted"/>
<dbReference type="PANTHER" id="PTHR34203:SF15">
    <property type="entry name" value="SLL1173 PROTEIN"/>
    <property type="match status" value="1"/>
</dbReference>
<evidence type="ECO:0000313" key="4">
    <source>
        <dbReference type="Proteomes" id="UP000011087"/>
    </source>
</evidence>
<dbReference type="PaxDb" id="55529-EKX45100"/>
<dbReference type="PANTHER" id="PTHR34203">
    <property type="entry name" value="METHYLTRANSFERASE, FKBM FAMILY PROTEIN"/>
    <property type="match status" value="1"/>
</dbReference>
<gene>
    <name evidence="2" type="ORF">GUITHDRAFT_139364</name>
</gene>
<dbReference type="SUPFAM" id="SSF53335">
    <property type="entry name" value="S-adenosyl-L-methionine-dependent methyltransferases"/>
    <property type="match status" value="1"/>
</dbReference>
<protein>
    <recommendedName>
        <fullName evidence="1">Methyltransferase FkbM domain-containing protein</fullName>
    </recommendedName>
</protein>
<dbReference type="InterPro" id="IPR052514">
    <property type="entry name" value="SAM-dependent_MTase"/>
</dbReference>
<dbReference type="RefSeq" id="XP_005832080.1">
    <property type="nucleotide sequence ID" value="XM_005832023.1"/>
</dbReference>
<dbReference type="InterPro" id="IPR029063">
    <property type="entry name" value="SAM-dependent_MTases_sf"/>
</dbReference>
<dbReference type="OrthoDB" id="5835829at2759"/>
<dbReference type="AlphaFoldDB" id="L1JAH7"/>
<dbReference type="InterPro" id="IPR006342">
    <property type="entry name" value="FkbM_mtfrase"/>
</dbReference>
<evidence type="ECO:0000259" key="1">
    <source>
        <dbReference type="Pfam" id="PF05050"/>
    </source>
</evidence>
<feature type="domain" description="Methyltransferase FkbM" evidence="1">
    <location>
        <begin position="518"/>
        <end position="694"/>
    </location>
</feature>
<accession>L1JAH7</accession>
<keyword evidence="4" id="KW-1185">Reference proteome</keyword>
<reference evidence="3" key="3">
    <citation type="submission" date="2015-06" db="UniProtKB">
        <authorList>
            <consortium name="EnsemblProtists"/>
        </authorList>
    </citation>
    <scope>IDENTIFICATION</scope>
</reference>
<dbReference type="Gene3D" id="3.40.50.150">
    <property type="entry name" value="Vaccinia Virus protein VP39"/>
    <property type="match status" value="1"/>
</dbReference>
<sequence length="728" mass="80674">MGELPARTSVVHGESEEVLSFPTTKKVLRLHGGARFKHVSCGRVVTLFLAVIHISFLSNVAAQGRPAPDVWVRRGSFAFMSNMTADALASQLCGLTSSPPHPRDKFGHFTFRAVAKHQPRAASASGPSEQALVELIWRQEEAGCASASSESSGNVELLDVRMEGRSRMIALLFAGQWPWPHIFYSSEASFNLKQSDVQVDLYVCSGCAFQGFLFEYWSSLCQSQLQPFLASRYCTHKSSETRHSRPIREVAYTPFLLNQLSIPQRYFLSMNLVLDDSKEKWARRYMLRTMELHWDSPHLHQDPSYFLTLGYFLQQFAYLADSNILLLSFRALLTAKRLAPDLHEATLFSIPVSIAMVASLSSQVEVSVLTQLFLMREDVEEAINLLESFRTNSPQHNIQVIPPLFSAIAGLRQAQQGKKVAIKEAAVQQFLSRMTSLRFPSPAVQRRSDISQLAEGLQHGGGGGTPAHAGDASGGCFGSDLLNGNVNVADPDEVELLLRRILYMLPTGDQEEKITFVDIGANTGCFSMLALGSPEIMVAAFEPIPNNYRVLLGNIAVNGVQNQIRAYNFGLWNESKTAEMCDMTETGLSGMSRISLDHDSHEGLLCHRLQAHLQSLRESQPVQLMKLDDIVERDSITNVRLIKIDSEGSEMEILQGARNLLLRDRPEIFVEVDMAREADGDGPVSSFLTEMGYSIGICGSLACFHPSNFMAESRYGPSNLLFSPLLDT</sequence>
<dbReference type="EMBL" id="JH993001">
    <property type="protein sequence ID" value="EKX45100.1"/>
    <property type="molecule type" value="Genomic_DNA"/>
</dbReference>
<dbReference type="KEGG" id="gtt:GUITHDRAFT_139364"/>
<evidence type="ECO:0000313" key="2">
    <source>
        <dbReference type="EMBL" id="EKX45100.1"/>
    </source>
</evidence>
<dbReference type="Proteomes" id="UP000011087">
    <property type="component" value="Unassembled WGS sequence"/>
</dbReference>
<dbReference type="NCBIfam" id="TIGR01444">
    <property type="entry name" value="fkbM_fam"/>
    <property type="match status" value="1"/>
</dbReference>